<reference evidence="2 3" key="1">
    <citation type="journal article" date="2019" name="Indoor Air">
        <title>Impacts of indoor surface finishes on bacterial viability.</title>
        <authorList>
            <person name="Hu J."/>
            <person name="Maamar S.B."/>
            <person name="Glawe A.J."/>
            <person name="Gottel N."/>
            <person name="Gilbert J.A."/>
            <person name="Hartmann E.M."/>
        </authorList>
    </citation>
    <scope>NUCLEOTIDE SEQUENCE [LARGE SCALE GENOMIC DNA]</scope>
    <source>
        <strain evidence="2 3">AF060A6</strain>
    </source>
</reference>
<keyword evidence="1" id="KW-0812">Transmembrane</keyword>
<protein>
    <submittedName>
        <fullName evidence="2">Uncharacterized protein</fullName>
    </submittedName>
</protein>
<feature type="transmembrane region" description="Helical" evidence="1">
    <location>
        <begin position="7"/>
        <end position="27"/>
    </location>
</feature>
<dbReference type="OrthoDB" id="2428552at2"/>
<name>A0A4S3PMK5_9BACI</name>
<feature type="transmembrane region" description="Helical" evidence="1">
    <location>
        <begin position="39"/>
        <end position="56"/>
    </location>
</feature>
<keyword evidence="3" id="KW-1185">Reference proteome</keyword>
<evidence type="ECO:0000313" key="3">
    <source>
        <dbReference type="Proteomes" id="UP000306477"/>
    </source>
</evidence>
<dbReference type="Proteomes" id="UP000306477">
    <property type="component" value="Unassembled WGS sequence"/>
</dbReference>
<organism evidence="2 3">
    <name type="scientific">Bacillus timonensis</name>
    <dbReference type="NCBI Taxonomy" id="1033734"/>
    <lineage>
        <taxon>Bacteria</taxon>
        <taxon>Bacillati</taxon>
        <taxon>Bacillota</taxon>
        <taxon>Bacilli</taxon>
        <taxon>Bacillales</taxon>
        <taxon>Bacillaceae</taxon>
        <taxon>Bacillus</taxon>
    </lineage>
</organism>
<proteinExistence type="predicted"/>
<keyword evidence="1" id="KW-1133">Transmembrane helix</keyword>
<dbReference type="RefSeq" id="WP_136380875.1">
    <property type="nucleotide sequence ID" value="NZ_SLUB01000040.1"/>
</dbReference>
<sequence>MKEAKKVSYISMFFGGTGTILILLGAVNLFDSDGDLPTFYLVLCGFLFTINYINYLESKAGVSKKATWSRAILSIIVFFIVSHFIFY</sequence>
<comment type="caution">
    <text evidence="2">The sequence shown here is derived from an EMBL/GenBank/DDBJ whole genome shotgun (WGS) entry which is preliminary data.</text>
</comment>
<evidence type="ECO:0000313" key="2">
    <source>
        <dbReference type="EMBL" id="THE10760.1"/>
    </source>
</evidence>
<dbReference type="EMBL" id="SLUB01000040">
    <property type="protein sequence ID" value="THE10760.1"/>
    <property type="molecule type" value="Genomic_DNA"/>
</dbReference>
<evidence type="ECO:0000256" key="1">
    <source>
        <dbReference type="SAM" id="Phobius"/>
    </source>
</evidence>
<dbReference type="AlphaFoldDB" id="A0A4S3PMK5"/>
<gene>
    <name evidence="2" type="ORF">E1I69_17600</name>
</gene>
<feature type="transmembrane region" description="Helical" evidence="1">
    <location>
        <begin position="68"/>
        <end position="86"/>
    </location>
</feature>
<accession>A0A4S3PMK5</accession>
<keyword evidence="1" id="KW-0472">Membrane</keyword>